<dbReference type="EMBL" id="BMHZ01000004">
    <property type="protein sequence ID" value="GGH14909.1"/>
    <property type="molecule type" value="Genomic_DNA"/>
</dbReference>
<dbReference type="Gene3D" id="3.30.479.20">
    <property type="entry name" value="Elongation factor Ts, dimerisation domain"/>
    <property type="match status" value="2"/>
</dbReference>
<dbReference type="Gene3D" id="1.10.286.20">
    <property type="match status" value="1"/>
</dbReference>
<dbReference type="EMBL" id="JACIEF010000004">
    <property type="protein sequence ID" value="MBB4109906.1"/>
    <property type="molecule type" value="Genomic_DNA"/>
</dbReference>
<comment type="function">
    <text evidence="5">Associates with the EF-Tu.GDP complex and induces the exchange of GDP to GTP. It remains bound to the aminoacyl-tRNA.EF-Tu.GTP complex up to the GTP hydrolysis stage on the ribosome.</text>
</comment>
<dbReference type="RefSeq" id="WP_183767338.1">
    <property type="nucleotide sequence ID" value="NZ_BMHZ01000004.1"/>
</dbReference>
<reference evidence="7" key="1">
    <citation type="journal article" date="2014" name="Int. J. Syst. Evol. Microbiol.">
        <title>Complete genome of a new Firmicutes species belonging to the dominant human colonic microbiota ('Ruminococcus bicirculans') reveals two chromosomes and a selective capacity to utilize plant glucans.</title>
        <authorList>
            <consortium name="NISC Comparative Sequencing Program"/>
            <person name="Wegmann U."/>
            <person name="Louis P."/>
            <person name="Goesmann A."/>
            <person name="Henrissat B."/>
            <person name="Duncan S.H."/>
            <person name="Flint H.J."/>
        </authorList>
    </citation>
    <scope>NUCLEOTIDE SEQUENCE</scope>
    <source>
        <strain evidence="7">CGMCC 1.15287</strain>
    </source>
</reference>
<dbReference type="PANTHER" id="PTHR11741">
    <property type="entry name" value="ELONGATION FACTOR TS"/>
    <property type="match status" value="1"/>
</dbReference>
<evidence type="ECO:0000256" key="3">
    <source>
        <dbReference type="ARBA" id="ARBA00022768"/>
    </source>
</evidence>
<dbReference type="SUPFAM" id="SSF54713">
    <property type="entry name" value="Elongation factor Ts (EF-Ts), dimerisation domain"/>
    <property type="match status" value="2"/>
</dbReference>
<dbReference type="PANTHER" id="PTHR11741:SF0">
    <property type="entry name" value="ELONGATION FACTOR TS, MITOCHONDRIAL"/>
    <property type="match status" value="1"/>
</dbReference>
<dbReference type="CDD" id="cd14275">
    <property type="entry name" value="UBA_EF-Ts"/>
    <property type="match status" value="1"/>
</dbReference>
<reference evidence="10" key="2">
    <citation type="journal article" date="2019" name="Int. J. Syst. Evol. Microbiol.">
        <title>The Global Catalogue of Microorganisms (GCM) 10K type strain sequencing project: providing services to taxonomists for standard genome sequencing and annotation.</title>
        <authorList>
            <consortium name="The Broad Institute Genomics Platform"/>
            <consortium name="The Broad Institute Genome Sequencing Center for Infectious Disease"/>
            <person name="Wu L."/>
            <person name="Ma J."/>
        </authorList>
    </citation>
    <scope>NUCLEOTIDE SEQUENCE [LARGE SCALE GENOMIC DNA]</scope>
    <source>
        <strain evidence="10">CGMCC 1.15287</strain>
    </source>
</reference>
<keyword evidence="5" id="KW-0963">Cytoplasm</keyword>
<keyword evidence="10" id="KW-1185">Reference proteome</keyword>
<dbReference type="Proteomes" id="UP000642938">
    <property type="component" value="Unassembled WGS sequence"/>
</dbReference>
<gene>
    <name evidence="5 7" type="primary">tsf</name>
    <name evidence="7" type="ORF">GCM10007422_36580</name>
    <name evidence="8" type="ORF">GGQ60_003934</name>
</gene>
<dbReference type="Gene3D" id="1.10.8.10">
    <property type="entry name" value="DNA helicase RuvA subunit, C-terminal domain"/>
    <property type="match status" value="1"/>
</dbReference>
<comment type="subcellular location">
    <subcellularLocation>
        <location evidence="5">Cytoplasm</location>
    </subcellularLocation>
</comment>
<evidence type="ECO:0000313" key="7">
    <source>
        <dbReference type="EMBL" id="GGH14909.1"/>
    </source>
</evidence>
<dbReference type="HAMAP" id="MF_00050">
    <property type="entry name" value="EF_Ts"/>
    <property type="match status" value="1"/>
</dbReference>
<evidence type="ECO:0000256" key="5">
    <source>
        <dbReference type="HAMAP-Rule" id="MF_00050"/>
    </source>
</evidence>
<comment type="caution">
    <text evidence="5">Lacks conserved residue(s) required for the propagation of feature annotation.</text>
</comment>
<evidence type="ECO:0000313" key="9">
    <source>
        <dbReference type="Proteomes" id="UP000532273"/>
    </source>
</evidence>
<dbReference type="Proteomes" id="UP000532273">
    <property type="component" value="Unassembled WGS sequence"/>
</dbReference>
<evidence type="ECO:0000313" key="8">
    <source>
        <dbReference type="EMBL" id="MBB4109906.1"/>
    </source>
</evidence>
<proteinExistence type="inferred from homology"/>
<dbReference type="InterPro" id="IPR036402">
    <property type="entry name" value="EF-Ts_dimer_sf"/>
</dbReference>
<comment type="similarity">
    <text evidence="1 5">Belongs to the EF-Ts family.</text>
</comment>
<dbReference type="SUPFAM" id="SSF46934">
    <property type="entry name" value="UBA-like"/>
    <property type="match status" value="1"/>
</dbReference>
<dbReference type="InterPro" id="IPR009060">
    <property type="entry name" value="UBA-like_sf"/>
</dbReference>
<dbReference type="PROSITE" id="PS01126">
    <property type="entry name" value="EF_TS_1"/>
    <property type="match status" value="1"/>
</dbReference>
<protein>
    <recommendedName>
        <fullName evidence="2 5">Elongation factor Ts</fullName>
        <shortName evidence="5">EF-Ts</shortName>
    </recommendedName>
</protein>
<sequence>MSTVQISAADVNKLRQQTGAGMMDCKKALVEANGDFEAAVDLLRKKGQKVSAARSGNATSEGLVSIAVSADGTNGKLVALACETEPVSKVEDFRNLAQAVLAAAVANNPATTEELSAIALEDGRTVAETITELTGKIGEKIVIQEYVNISGEKIVSYIHSNGKMGVLVVFEGANGADITEAGKDVAMQIAAMNPVAVDKDGVDPATIEREIEIAKDVIRQEGKPEEMVEKIAAGKLNKFYKDSTLLNQEFVKDSSLDVRKFLDNTVKGLTVSAFKRVQLGA</sequence>
<dbReference type="InterPro" id="IPR018101">
    <property type="entry name" value="Transl_elong_Ts_CS"/>
</dbReference>
<dbReference type="InterPro" id="IPR014039">
    <property type="entry name" value="Transl_elong_EFTs/EF1B_dimer"/>
</dbReference>
<keyword evidence="4 5" id="KW-0648">Protein biosynthesis</keyword>
<dbReference type="InterPro" id="IPR001816">
    <property type="entry name" value="Transl_elong_EFTs/EF1B"/>
</dbReference>
<evidence type="ECO:0000259" key="6">
    <source>
        <dbReference type="Pfam" id="PF00889"/>
    </source>
</evidence>
<accession>A0A7W6KFK1</accession>
<evidence type="ECO:0000256" key="1">
    <source>
        <dbReference type="ARBA" id="ARBA00005532"/>
    </source>
</evidence>
<dbReference type="GO" id="GO:0005737">
    <property type="term" value="C:cytoplasm"/>
    <property type="evidence" value="ECO:0007669"/>
    <property type="project" value="UniProtKB-SubCell"/>
</dbReference>
<reference evidence="8 9" key="3">
    <citation type="submission" date="2020-08" db="EMBL/GenBank/DDBJ databases">
        <title>Genomic Encyclopedia of Type Strains, Phase IV (KMG-IV): sequencing the most valuable type-strain genomes for metagenomic binning, comparative biology and taxonomic classification.</title>
        <authorList>
            <person name="Goeker M."/>
        </authorList>
    </citation>
    <scope>NUCLEOTIDE SEQUENCE [LARGE SCALE GENOMIC DNA]</scope>
    <source>
        <strain evidence="8 9">DSM 100774</strain>
    </source>
</reference>
<feature type="domain" description="Translation elongation factor EFTs/EF1B dimerisation" evidence="6">
    <location>
        <begin position="76"/>
        <end position="280"/>
    </location>
</feature>
<reference evidence="7" key="4">
    <citation type="submission" date="2024-05" db="EMBL/GenBank/DDBJ databases">
        <authorList>
            <person name="Sun Q."/>
            <person name="Zhou Y."/>
        </authorList>
    </citation>
    <scope>NUCLEOTIDE SEQUENCE</scope>
    <source>
        <strain evidence="7">CGMCC 1.15287</strain>
    </source>
</reference>
<comment type="caution">
    <text evidence="8">The sequence shown here is derived from an EMBL/GenBank/DDBJ whole genome shotgun (WGS) entry which is preliminary data.</text>
</comment>
<evidence type="ECO:0000313" key="10">
    <source>
        <dbReference type="Proteomes" id="UP000642938"/>
    </source>
</evidence>
<name>A0A7W6KFK1_9SPHI</name>
<evidence type="ECO:0000256" key="2">
    <source>
        <dbReference type="ARBA" id="ARBA00016956"/>
    </source>
</evidence>
<dbReference type="GO" id="GO:0003746">
    <property type="term" value="F:translation elongation factor activity"/>
    <property type="evidence" value="ECO:0007669"/>
    <property type="project" value="UniProtKB-UniRule"/>
</dbReference>
<evidence type="ECO:0000256" key="4">
    <source>
        <dbReference type="ARBA" id="ARBA00022917"/>
    </source>
</evidence>
<organism evidence="8 9">
    <name type="scientific">Pedobacter zeae</name>
    <dbReference type="NCBI Taxonomy" id="1737356"/>
    <lineage>
        <taxon>Bacteria</taxon>
        <taxon>Pseudomonadati</taxon>
        <taxon>Bacteroidota</taxon>
        <taxon>Sphingobacteriia</taxon>
        <taxon>Sphingobacteriales</taxon>
        <taxon>Sphingobacteriaceae</taxon>
        <taxon>Pedobacter</taxon>
    </lineage>
</organism>
<dbReference type="AlphaFoldDB" id="A0A7W6KFK1"/>
<dbReference type="FunFam" id="1.10.8.10:FF:000001">
    <property type="entry name" value="Elongation factor Ts"/>
    <property type="match status" value="1"/>
</dbReference>
<dbReference type="NCBIfam" id="TIGR00116">
    <property type="entry name" value="tsf"/>
    <property type="match status" value="1"/>
</dbReference>
<keyword evidence="3 5" id="KW-0251">Elongation factor</keyword>
<dbReference type="Pfam" id="PF00889">
    <property type="entry name" value="EF_TS"/>
    <property type="match status" value="1"/>
</dbReference>